<evidence type="ECO:0000313" key="2">
    <source>
        <dbReference type="EMBL" id="KZV26205.1"/>
    </source>
</evidence>
<organism evidence="2 3">
    <name type="scientific">Dorcoceras hygrometricum</name>
    <dbReference type="NCBI Taxonomy" id="472368"/>
    <lineage>
        <taxon>Eukaryota</taxon>
        <taxon>Viridiplantae</taxon>
        <taxon>Streptophyta</taxon>
        <taxon>Embryophyta</taxon>
        <taxon>Tracheophyta</taxon>
        <taxon>Spermatophyta</taxon>
        <taxon>Magnoliopsida</taxon>
        <taxon>eudicotyledons</taxon>
        <taxon>Gunneridae</taxon>
        <taxon>Pentapetalae</taxon>
        <taxon>asterids</taxon>
        <taxon>lamiids</taxon>
        <taxon>Lamiales</taxon>
        <taxon>Gesneriaceae</taxon>
        <taxon>Didymocarpoideae</taxon>
        <taxon>Trichosporeae</taxon>
        <taxon>Loxocarpinae</taxon>
        <taxon>Dorcoceras</taxon>
    </lineage>
</organism>
<reference evidence="2 3" key="1">
    <citation type="journal article" date="2015" name="Proc. Natl. Acad. Sci. U.S.A.">
        <title>The resurrection genome of Boea hygrometrica: A blueprint for survival of dehydration.</title>
        <authorList>
            <person name="Xiao L."/>
            <person name="Yang G."/>
            <person name="Zhang L."/>
            <person name="Yang X."/>
            <person name="Zhao S."/>
            <person name="Ji Z."/>
            <person name="Zhou Q."/>
            <person name="Hu M."/>
            <person name="Wang Y."/>
            <person name="Chen M."/>
            <person name="Xu Y."/>
            <person name="Jin H."/>
            <person name="Xiao X."/>
            <person name="Hu G."/>
            <person name="Bao F."/>
            <person name="Hu Y."/>
            <person name="Wan P."/>
            <person name="Li L."/>
            <person name="Deng X."/>
            <person name="Kuang T."/>
            <person name="Xiang C."/>
            <person name="Zhu J.K."/>
            <person name="Oliver M.J."/>
            <person name="He Y."/>
        </authorList>
    </citation>
    <scope>NUCLEOTIDE SEQUENCE [LARGE SCALE GENOMIC DNA]</scope>
    <source>
        <strain evidence="3">cv. XS01</strain>
    </source>
</reference>
<dbReference type="InterPro" id="IPR052423">
    <property type="entry name" value="EMIR"/>
</dbReference>
<dbReference type="PANTHER" id="PTHR44094:SF8">
    <property type="entry name" value="DNAJ HEAT SHOCK N-TERMINAL DOMAIN-CONTAINING PROTEIN-RELATED"/>
    <property type="match status" value="1"/>
</dbReference>
<dbReference type="Proteomes" id="UP000250235">
    <property type="component" value="Unassembled WGS sequence"/>
</dbReference>
<protein>
    <submittedName>
        <fullName evidence="2">Chaperone protein dnaJ 10-like</fullName>
    </submittedName>
</protein>
<gene>
    <name evidence="2" type="ORF">F511_28551</name>
</gene>
<keyword evidence="3" id="KW-1185">Reference proteome</keyword>
<dbReference type="PANTHER" id="PTHR44094">
    <property type="entry name" value="DNAJ HEAT SHOCK N-TERMINAL DOMAIN-CONTAINING PROTEIN"/>
    <property type="match status" value="1"/>
</dbReference>
<dbReference type="EMBL" id="KV011783">
    <property type="protein sequence ID" value="KZV26205.1"/>
    <property type="molecule type" value="Genomic_DNA"/>
</dbReference>
<name>A0A2Z7AWI1_9LAMI</name>
<feature type="domain" description="DNAJ-containing protein X-domain" evidence="1">
    <location>
        <begin position="69"/>
        <end position="250"/>
    </location>
</feature>
<accession>A0A2Z7AWI1</accession>
<evidence type="ECO:0000259" key="1">
    <source>
        <dbReference type="Pfam" id="PF14308"/>
    </source>
</evidence>
<dbReference type="AlphaFoldDB" id="A0A2Z7AWI1"/>
<dbReference type="InterPro" id="IPR026894">
    <property type="entry name" value="DnaJ_X"/>
</dbReference>
<sequence>MDADDLPTISGNSVVDNKALFRKVFGSEIFEDYVGQLVLLGSPPPEFDPNLSPEVQKPKLDEIMKAVREDRELKLVETLKDRLQLCVEGKNNELVKWAKSEVERLSQQAFGVALLRIIGYMYSRKAAKEIEKRKRFMKILFVGEWLRDKRHTRKSRAAASSAAVSYIKLQEHWKNFDIEDVKDEKASKVAKEIQDSMLNSFWKMNVADIEMTLSHVCQMVLKDSSASKDVLLLRAKGMKKIGKIFQAVKAR</sequence>
<dbReference type="Pfam" id="PF14308">
    <property type="entry name" value="DnaJ-X"/>
    <property type="match status" value="1"/>
</dbReference>
<dbReference type="OrthoDB" id="10250354at2759"/>
<evidence type="ECO:0000313" key="3">
    <source>
        <dbReference type="Proteomes" id="UP000250235"/>
    </source>
</evidence>
<proteinExistence type="predicted"/>